<keyword evidence="5" id="KW-1185">Reference proteome</keyword>
<gene>
    <name evidence="4" type="primary">CUZD1_2</name>
    <name evidence="4" type="ORF">OS493_012139</name>
</gene>
<name>A0A9X0DBB9_9CNID</name>
<dbReference type="SUPFAM" id="SSF55486">
    <property type="entry name" value="Metalloproteases ('zincins'), catalytic domain"/>
    <property type="match status" value="1"/>
</dbReference>
<dbReference type="Proteomes" id="UP001163046">
    <property type="component" value="Unassembled WGS sequence"/>
</dbReference>
<comment type="caution">
    <text evidence="1">Lacks conserved residue(s) required for the propagation of feature annotation.</text>
</comment>
<dbReference type="OrthoDB" id="291007at2759"/>
<dbReference type="Pfam" id="PF01400">
    <property type="entry name" value="Astacin"/>
    <property type="match status" value="1"/>
</dbReference>
<dbReference type="Gene3D" id="3.40.390.10">
    <property type="entry name" value="Collagenase (Catalytic Domain)"/>
    <property type="match status" value="1"/>
</dbReference>
<evidence type="ECO:0000259" key="3">
    <source>
        <dbReference type="PROSITE" id="PS51864"/>
    </source>
</evidence>
<dbReference type="AlphaFoldDB" id="A0A9X0DBB9"/>
<dbReference type="InterPro" id="IPR001506">
    <property type="entry name" value="Peptidase_M12A"/>
</dbReference>
<dbReference type="GO" id="GO:0006508">
    <property type="term" value="P:proteolysis"/>
    <property type="evidence" value="ECO:0007669"/>
    <property type="project" value="InterPro"/>
</dbReference>
<dbReference type="EMBL" id="MU825401">
    <property type="protein sequence ID" value="KAJ7392473.1"/>
    <property type="molecule type" value="Genomic_DNA"/>
</dbReference>
<reference evidence="4" key="1">
    <citation type="submission" date="2023-01" db="EMBL/GenBank/DDBJ databases">
        <title>Genome assembly of the deep-sea coral Lophelia pertusa.</title>
        <authorList>
            <person name="Herrera S."/>
            <person name="Cordes E."/>
        </authorList>
    </citation>
    <scope>NUCLEOTIDE SEQUENCE</scope>
    <source>
        <strain evidence="4">USNM1676648</strain>
        <tissue evidence="4">Polyp</tissue>
    </source>
</reference>
<proteinExistence type="predicted"/>
<feature type="region of interest" description="Disordered" evidence="2">
    <location>
        <begin position="1"/>
        <end position="21"/>
    </location>
</feature>
<protein>
    <submittedName>
        <fullName evidence="4">Metalloendopeptidase</fullName>
    </submittedName>
</protein>
<evidence type="ECO:0000313" key="4">
    <source>
        <dbReference type="EMBL" id="KAJ7392473.1"/>
    </source>
</evidence>
<feature type="domain" description="Peptidase M12A" evidence="3">
    <location>
        <begin position="1"/>
        <end position="112"/>
    </location>
</feature>
<evidence type="ECO:0000313" key="5">
    <source>
        <dbReference type="Proteomes" id="UP001163046"/>
    </source>
</evidence>
<evidence type="ECO:0000256" key="2">
    <source>
        <dbReference type="SAM" id="MobiDB-lite"/>
    </source>
</evidence>
<evidence type="ECO:0000256" key="1">
    <source>
        <dbReference type="PROSITE-ProRule" id="PRU01211"/>
    </source>
</evidence>
<dbReference type="PROSITE" id="PS51864">
    <property type="entry name" value="ASTACIN"/>
    <property type="match status" value="1"/>
</dbReference>
<organism evidence="4 5">
    <name type="scientific">Desmophyllum pertusum</name>
    <dbReference type="NCBI Taxonomy" id="174260"/>
    <lineage>
        <taxon>Eukaryota</taxon>
        <taxon>Metazoa</taxon>
        <taxon>Cnidaria</taxon>
        <taxon>Anthozoa</taxon>
        <taxon>Hexacorallia</taxon>
        <taxon>Scleractinia</taxon>
        <taxon>Caryophylliina</taxon>
        <taxon>Caryophylliidae</taxon>
        <taxon>Desmophyllum</taxon>
    </lineage>
</organism>
<dbReference type="GO" id="GO:0004222">
    <property type="term" value="F:metalloendopeptidase activity"/>
    <property type="evidence" value="ECO:0007669"/>
    <property type="project" value="InterPro"/>
</dbReference>
<dbReference type="PANTHER" id="PTHR10127">
    <property type="entry name" value="DISCOIDIN, CUB, EGF, LAMININ , AND ZINC METALLOPROTEASE DOMAIN CONTAINING"/>
    <property type="match status" value="1"/>
</dbReference>
<sequence length="178" mass="19668">MASVQQVGLGPRSSNKRAVRNPRQLWPNGVIPFVISEKIGTERNFKEATGNSVDSRGVPYDYGSIMHYSKYSGNNRPGVVTIQAKKQSADIGQRKGPSKLDIKQARLMYKCDEAAKGKTGYTPPNPAPGYPTAGKCNKYRVRGSNRIITICRGPDVPDFPMTRRQAQTQVTIMETYTS</sequence>
<accession>A0A9X0DBB9</accession>
<comment type="caution">
    <text evidence="4">The sequence shown here is derived from an EMBL/GenBank/DDBJ whole genome shotgun (WGS) entry which is preliminary data.</text>
</comment>
<dbReference type="PANTHER" id="PTHR10127:SF861">
    <property type="entry name" value="DORSAL-VENTRAL PATTERNING PROTEIN TOLLOID-RELATED"/>
    <property type="match status" value="1"/>
</dbReference>
<dbReference type="InterPro" id="IPR024079">
    <property type="entry name" value="MetalloPept_cat_dom_sf"/>
</dbReference>